<dbReference type="OrthoDB" id="271604at2157"/>
<proteinExistence type="predicted"/>
<evidence type="ECO:0000256" key="1">
    <source>
        <dbReference type="SAM" id="MobiDB-lite"/>
    </source>
</evidence>
<accession>A0A482XWY6</accession>
<evidence type="ECO:0000259" key="2">
    <source>
        <dbReference type="Pfam" id="PF18545"/>
    </source>
</evidence>
<feature type="domain" description="Halobacterial output" evidence="2">
    <location>
        <begin position="14"/>
        <end position="76"/>
    </location>
</feature>
<organism evidence="3 4">
    <name type="scientific">Natrinema altunense</name>
    <dbReference type="NCBI Taxonomy" id="222984"/>
    <lineage>
        <taxon>Archaea</taxon>
        <taxon>Methanobacteriati</taxon>
        <taxon>Methanobacteriota</taxon>
        <taxon>Stenosarchaea group</taxon>
        <taxon>Halobacteria</taxon>
        <taxon>Halobacteriales</taxon>
        <taxon>Natrialbaceae</taxon>
        <taxon>Natrinema</taxon>
    </lineage>
</organism>
<dbReference type="RefSeq" id="WP_130169383.1">
    <property type="nucleotide sequence ID" value="NZ_SHMR01000001.1"/>
</dbReference>
<sequence>MNSLEPAADRDTTDDRLSMAVIDLVARTSDTDPVELEPLYDAIDPDLLDSLPAEDGFTSLEFAYHGYTVTVTATGESVEVSLEGAGGSADESTDNRIDSSP</sequence>
<comment type="caution">
    <text evidence="3">The sequence shown here is derived from an EMBL/GenBank/DDBJ whole genome shotgun (WGS) entry which is preliminary data.</text>
</comment>
<dbReference type="EMBL" id="SHMR01000001">
    <property type="protein sequence ID" value="RZH68338.1"/>
    <property type="molecule type" value="Genomic_DNA"/>
</dbReference>
<dbReference type="InterPro" id="IPR040624">
    <property type="entry name" value="HalOD1"/>
</dbReference>
<dbReference type="AlphaFoldDB" id="A0A482XWY6"/>
<dbReference type="Proteomes" id="UP000292704">
    <property type="component" value="Unassembled WGS sequence"/>
</dbReference>
<name>A0A482XWY6_9EURY</name>
<reference evidence="3 4" key="1">
    <citation type="submission" date="2019-02" db="EMBL/GenBank/DDBJ databases">
        <title>Genome analysis provides insights into bioremediation potentialities and Haloocin production by Natrinema altunense strain 4.1R isolated from Chott Douz in Tunisian desert.</title>
        <authorList>
            <person name="Najjari A."/>
            <person name="Youssef N."/>
            <person name="Ben Dhia O."/>
            <person name="Ferjani R."/>
            <person name="El Hidri D."/>
            <person name="Ouzari H.I."/>
            <person name="Cherif A."/>
        </authorList>
    </citation>
    <scope>NUCLEOTIDE SEQUENCE [LARGE SCALE GENOMIC DNA]</scope>
    <source>
        <strain evidence="3 4">4.1R</strain>
    </source>
</reference>
<gene>
    <name evidence="3" type="ORF">ELS17_02390</name>
</gene>
<feature type="region of interest" description="Disordered" evidence="1">
    <location>
        <begin position="82"/>
        <end position="101"/>
    </location>
</feature>
<evidence type="ECO:0000313" key="3">
    <source>
        <dbReference type="EMBL" id="RZH68338.1"/>
    </source>
</evidence>
<protein>
    <recommendedName>
        <fullName evidence="2">Halobacterial output domain-containing protein</fullName>
    </recommendedName>
</protein>
<dbReference type="Pfam" id="PF18545">
    <property type="entry name" value="HalOD1"/>
    <property type="match status" value="1"/>
</dbReference>
<evidence type="ECO:0000313" key="4">
    <source>
        <dbReference type="Proteomes" id="UP000292704"/>
    </source>
</evidence>